<keyword evidence="1" id="KW-1133">Transmembrane helix</keyword>
<feature type="transmembrane region" description="Helical" evidence="1">
    <location>
        <begin position="73"/>
        <end position="90"/>
    </location>
</feature>
<protein>
    <submittedName>
        <fullName evidence="2">Membrane protein</fullName>
    </submittedName>
</protein>
<feature type="transmembrane region" description="Helical" evidence="1">
    <location>
        <begin position="45"/>
        <end position="67"/>
    </location>
</feature>
<organism evidence="2 3">
    <name type="scientific">Alkalibacillus salilacus</name>
    <dbReference type="NCBI Taxonomy" id="284582"/>
    <lineage>
        <taxon>Bacteria</taxon>
        <taxon>Bacillati</taxon>
        <taxon>Bacillota</taxon>
        <taxon>Bacilli</taxon>
        <taxon>Bacillales</taxon>
        <taxon>Bacillaceae</taxon>
        <taxon>Alkalibacillus</taxon>
    </lineage>
</organism>
<keyword evidence="3" id="KW-1185">Reference proteome</keyword>
<evidence type="ECO:0000256" key="1">
    <source>
        <dbReference type="SAM" id="Phobius"/>
    </source>
</evidence>
<reference evidence="2 3" key="1">
    <citation type="submission" date="2023-07" db="EMBL/GenBank/DDBJ databases">
        <title>Genomic Encyclopedia of Type Strains, Phase IV (KMG-IV): sequencing the most valuable type-strain genomes for metagenomic binning, comparative biology and taxonomic classification.</title>
        <authorList>
            <person name="Goeker M."/>
        </authorList>
    </citation>
    <scope>NUCLEOTIDE SEQUENCE [LARGE SCALE GENOMIC DNA]</scope>
    <source>
        <strain evidence="2 3">DSM 16460</strain>
    </source>
</reference>
<dbReference type="Proteomes" id="UP001224359">
    <property type="component" value="Unassembled WGS sequence"/>
</dbReference>
<evidence type="ECO:0000313" key="2">
    <source>
        <dbReference type="EMBL" id="MDQ0158248.1"/>
    </source>
</evidence>
<evidence type="ECO:0000313" key="3">
    <source>
        <dbReference type="Proteomes" id="UP001224359"/>
    </source>
</evidence>
<proteinExistence type="predicted"/>
<feature type="transmembrane region" description="Helical" evidence="1">
    <location>
        <begin position="16"/>
        <end position="33"/>
    </location>
</feature>
<keyword evidence="1" id="KW-0812">Transmembrane</keyword>
<dbReference type="EMBL" id="JAUSTQ010000001">
    <property type="protein sequence ID" value="MDQ0158248.1"/>
    <property type="molecule type" value="Genomic_DNA"/>
</dbReference>
<sequence length="118" mass="13094">MSGHQPSKKDIDDHKGLAIVAYIIFFIPLIAAKESYYAMYHANQGLLLLITAIIINIIGSAIPIIGWLFILPLGNLFVFVLWVIGILNAAKEEVKPLPLIGQYEIIKPPEPEENVSNE</sequence>
<name>A0ABT9VBA3_9BACI</name>
<gene>
    <name evidence="2" type="ORF">J2S77_000198</name>
</gene>
<comment type="caution">
    <text evidence="2">The sequence shown here is derived from an EMBL/GenBank/DDBJ whole genome shotgun (WGS) entry which is preliminary data.</text>
</comment>
<dbReference type="RefSeq" id="WP_306973806.1">
    <property type="nucleotide sequence ID" value="NZ_JAUSTQ010000001.1"/>
</dbReference>
<keyword evidence="1" id="KW-0472">Membrane</keyword>
<accession>A0ABT9VBA3</accession>